<reference evidence="9" key="1">
    <citation type="submission" date="2018-07" db="EMBL/GenBank/DDBJ databases">
        <title>Genome assembly of strain Ka43.</title>
        <authorList>
            <person name="Kukolya J."/>
            <person name="Nagy I."/>
            <person name="Horvath B."/>
            <person name="Toth A."/>
        </authorList>
    </citation>
    <scope>NUCLEOTIDE SEQUENCE</scope>
    <source>
        <strain evidence="9">KB43</strain>
    </source>
</reference>
<dbReference type="Pfam" id="PF05567">
    <property type="entry name" value="T4P_PilY1"/>
    <property type="match status" value="1"/>
</dbReference>
<proteinExistence type="inferred from homology"/>
<evidence type="ECO:0000256" key="6">
    <source>
        <dbReference type="ARBA" id="ARBA00023263"/>
    </source>
</evidence>
<keyword evidence="7" id="KW-0732">Signal</keyword>
<evidence type="ECO:0000256" key="2">
    <source>
        <dbReference type="ARBA" id="ARBA00008387"/>
    </source>
</evidence>
<dbReference type="SUPFAM" id="SSF50998">
    <property type="entry name" value="Quinoprotein alcohol dehydrogenase-like"/>
    <property type="match status" value="1"/>
</dbReference>
<keyword evidence="4" id="KW-0479">Metal-binding</keyword>
<comment type="similarity">
    <text evidence="2">Belongs to the PilY1 family.</text>
</comment>
<dbReference type="Proteomes" id="UP000652567">
    <property type="component" value="Unassembled WGS sequence"/>
</dbReference>
<evidence type="ECO:0000256" key="3">
    <source>
        <dbReference type="ARBA" id="ARBA00022558"/>
    </source>
</evidence>
<sequence>MIRSLTLRVKKYLQSDMALLLLASAVSFSSSSTYAEPAQEPLFLTTAATPVVMFAMSRDHELFKKAYNDYTNLEGGVMTMRDTTYNNNFSYYGYFDSGWCYTYANKKFSPSRPTANHQCTGEWSGNFLNWATMTRIDVLRQVLYGGKRQTDTASSTVLERSYLPKDNHAFAKVYDPRTKDNTSGPVSHYVPASFAYDSITLCNVSSGNGGEPEIRVAKGQWYNWANTEVQQCQWDVEATNPNYDSSNRSELGTLVARVEVCVTDKDANASRCKTYDSGAVKPIGVLQEYEGTVKFGLVTGTWGKNRSGGVLRKKAMPLVGNAYTGNTDNVNEYDTNTGIFNGNVTGIIGNIDRFEIVGYKFSNNSYSGDHSDWGNPLGEIYAETLRYLSGSRPATDGLSSAGPTWNFSDGDSGGGPAGITNVATWDDPLADAEECTRCSVIVISSGPNSWDSDDVTSAMIGSIVSGVTLDTLNTDYTNKIGTLEFGSDPSFFNGGTDRATQCSSGNMSLSEVRGLCPEEPMAQGSYVVAGLAYMAKTNSIRTGETNRTVDTFAIELSQGLPSLDIPVGSGTMSIVPICTSQDHGQTCSLVSVRVEDIQSDNNGNPVRGSYLFYWEDQDQGSDHDMDSVQRIEFCIGKSCQDFGTGTGEDADSTHRGSDKTYRMHDQKITHNAVPDNHLRIINSIPYWATGAQMGLTYIISGTSTDGLQATEWVKRGGNDAHNLVNSSGEKVVSSLGDWNWYNTMPPEGSDYLPPDDGDARIYLKTKTFAPGSSTTNRLRSPLFYAAKYGNFESLGAGGAPIGWDKINNNTNVDVPDGIPDAYFSVNNPALLEERIKYMIGEAAKVNASATAVATNSTRLTEGSKIYQAMFNSEHWYGRLSIREMDDKNNLAKASVTTESAEADAVTTFSEPANRKIFTRTRATDGGAWTRTEFLWANLNATQRNLLNSGSELGEARVNWLRGASTNEGTSLRSRDFQVEGKTRRHIMGDVVNSSPVISGRKNARYQRIPGEAGTDYKNYSAPNLLFVGANDGKLHAFNPETLEEVFAYVPNAIYHKLAAVTHPEYGQGNRGHQYLVDGPLYVGDVYKNGNWRTILVGTFGAGARGFYALDVTGGTEPTVLFELTEEDHPQLGYMLGQPQIVPLVNGGWAIVAGNGYHYEDSTNSQLVVVNLANNAVSFIDTGSGRGLSEPALLPNFSGLVQYAYAGDREGNLWKFDITGNNSTKLFEARDDSNTAQPITSMPTLGLNPLKNDAVMVYFGTGKYFDIGDNIPAASPVQSFYALVDSGTLIGYDAGRRDGVLHKKSITQSGEKRTINGERVTEDGIESSAVDWTDIRGWYLDFDQGDKDTSERVITKPQLLFDRLIFTTLIPSDDPCVVGGQSWLMELVAIGNKNIAHRILHESVINSMRGDAVVNDSGVGMGADNVWVIPCDVTGECDLLDGKLPGGARGRMSWKQMD</sequence>
<keyword evidence="3" id="KW-1029">Fimbrium biogenesis</keyword>
<dbReference type="RefSeq" id="WP_193907599.1">
    <property type="nucleotide sequence ID" value="NZ_PRDL01000001.1"/>
</dbReference>
<evidence type="ECO:0000259" key="8">
    <source>
        <dbReference type="Pfam" id="PF05567"/>
    </source>
</evidence>
<feature type="chain" id="PRO_5038014897" description="PilY1 beta-propeller domain-containing protein" evidence="7">
    <location>
        <begin position="36"/>
        <end position="1457"/>
    </location>
</feature>
<accession>A0A928V1B2</accession>
<evidence type="ECO:0000313" key="9">
    <source>
        <dbReference type="EMBL" id="MBE8716482.1"/>
    </source>
</evidence>
<organism evidence="9 10">
    <name type="scientific">Cellvibrio polysaccharolyticus</name>
    <dbReference type="NCBI Taxonomy" id="2082724"/>
    <lineage>
        <taxon>Bacteria</taxon>
        <taxon>Pseudomonadati</taxon>
        <taxon>Pseudomonadota</taxon>
        <taxon>Gammaproteobacteria</taxon>
        <taxon>Cellvibrionales</taxon>
        <taxon>Cellvibrionaceae</taxon>
        <taxon>Cellvibrio</taxon>
    </lineage>
</organism>
<keyword evidence="5" id="KW-0106">Calcium</keyword>
<comment type="subcellular location">
    <subcellularLocation>
        <location evidence="1">Fimbrium</location>
    </subcellularLocation>
</comment>
<comment type="caution">
    <text evidence="9">The sequence shown here is derived from an EMBL/GenBank/DDBJ whole genome shotgun (WGS) entry which is preliminary data.</text>
</comment>
<keyword evidence="10" id="KW-1185">Reference proteome</keyword>
<dbReference type="InterPro" id="IPR011047">
    <property type="entry name" value="Quinoprotein_ADH-like_sf"/>
</dbReference>
<dbReference type="InterPro" id="IPR008707">
    <property type="entry name" value="B-propeller_PilY1"/>
</dbReference>
<dbReference type="GO" id="GO:0046872">
    <property type="term" value="F:metal ion binding"/>
    <property type="evidence" value="ECO:0007669"/>
    <property type="project" value="UniProtKB-KW"/>
</dbReference>
<evidence type="ECO:0000256" key="7">
    <source>
        <dbReference type="SAM" id="SignalP"/>
    </source>
</evidence>
<feature type="signal peptide" evidence="7">
    <location>
        <begin position="1"/>
        <end position="35"/>
    </location>
</feature>
<feature type="domain" description="PilY1 beta-propeller" evidence="8">
    <location>
        <begin position="987"/>
        <end position="1287"/>
    </location>
</feature>
<name>A0A928V1B2_9GAMM</name>
<evidence type="ECO:0000256" key="5">
    <source>
        <dbReference type="ARBA" id="ARBA00022837"/>
    </source>
</evidence>
<evidence type="ECO:0000256" key="1">
    <source>
        <dbReference type="ARBA" id="ARBA00004561"/>
    </source>
</evidence>
<dbReference type="GO" id="GO:0009289">
    <property type="term" value="C:pilus"/>
    <property type="evidence" value="ECO:0007669"/>
    <property type="project" value="UniProtKB-SubCell"/>
</dbReference>
<protein>
    <recommendedName>
        <fullName evidence="8">PilY1 beta-propeller domain-containing protein</fullName>
    </recommendedName>
</protein>
<evidence type="ECO:0000313" key="10">
    <source>
        <dbReference type="Proteomes" id="UP000652567"/>
    </source>
</evidence>
<evidence type="ECO:0000256" key="4">
    <source>
        <dbReference type="ARBA" id="ARBA00022723"/>
    </source>
</evidence>
<dbReference type="EMBL" id="PRDL01000001">
    <property type="protein sequence ID" value="MBE8716482.1"/>
    <property type="molecule type" value="Genomic_DNA"/>
</dbReference>
<keyword evidence="6" id="KW-0281">Fimbrium</keyword>
<gene>
    <name evidence="9" type="ORF">C4F51_04690</name>
</gene>